<gene>
    <name evidence="1" type="ORF">S01H1_64249</name>
</gene>
<name>X0Y1G0_9ZZZZ</name>
<protein>
    <submittedName>
        <fullName evidence="1">Uncharacterized protein</fullName>
    </submittedName>
</protein>
<dbReference type="EMBL" id="BARS01042342">
    <property type="protein sequence ID" value="GAG41202.1"/>
    <property type="molecule type" value="Genomic_DNA"/>
</dbReference>
<proteinExistence type="predicted"/>
<comment type="caution">
    <text evidence="1">The sequence shown here is derived from an EMBL/GenBank/DDBJ whole genome shotgun (WGS) entry which is preliminary data.</text>
</comment>
<reference evidence="1" key="1">
    <citation type="journal article" date="2014" name="Front. Microbiol.">
        <title>High frequency of phylogenetically diverse reductive dehalogenase-homologous genes in deep subseafloor sedimentary metagenomes.</title>
        <authorList>
            <person name="Kawai M."/>
            <person name="Futagami T."/>
            <person name="Toyoda A."/>
            <person name="Takaki Y."/>
            <person name="Nishi S."/>
            <person name="Hori S."/>
            <person name="Arai W."/>
            <person name="Tsubouchi T."/>
            <person name="Morono Y."/>
            <person name="Uchiyama I."/>
            <person name="Ito T."/>
            <person name="Fujiyama A."/>
            <person name="Inagaki F."/>
            <person name="Takami H."/>
        </authorList>
    </citation>
    <scope>NUCLEOTIDE SEQUENCE</scope>
    <source>
        <strain evidence="1">Expedition CK06-06</strain>
    </source>
</reference>
<organism evidence="1">
    <name type="scientific">marine sediment metagenome</name>
    <dbReference type="NCBI Taxonomy" id="412755"/>
    <lineage>
        <taxon>unclassified sequences</taxon>
        <taxon>metagenomes</taxon>
        <taxon>ecological metagenomes</taxon>
    </lineage>
</organism>
<dbReference type="AlphaFoldDB" id="X0Y1G0"/>
<sequence>MAKRKIKLPVEEGLCKDCRWRFRRVFVPTNPEEFEDEEGNKLLEDFDGRTDSIVINICILSEMDLDADITTECSHYTPWNEEKEDISIFKHKIK</sequence>
<accession>X0Y1G0</accession>
<evidence type="ECO:0000313" key="1">
    <source>
        <dbReference type="EMBL" id="GAG41202.1"/>
    </source>
</evidence>